<dbReference type="InterPro" id="IPR029069">
    <property type="entry name" value="HotDog_dom_sf"/>
</dbReference>
<dbReference type="Gene3D" id="3.10.129.10">
    <property type="entry name" value="Hotdog Thioesterase"/>
    <property type="match status" value="1"/>
</dbReference>
<comment type="caution">
    <text evidence="1">The sequence shown here is derived from an EMBL/GenBank/DDBJ whole genome shotgun (WGS) entry which is preliminary data.</text>
</comment>
<name>A0ABX1GA48_9GAMM</name>
<gene>
    <name evidence="1" type="ORF">HCU74_01250</name>
</gene>
<evidence type="ECO:0000313" key="1">
    <source>
        <dbReference type="EMBL" id="NKI16034.1"/>
    </source>
</evidence>
<dbReference type="PANTHER" id="PTHR28152">
    <property type="entry name" value="HYDROXYACYL-THIOESTER DEHYDRATASE TYPE 2, MITOCHONDRIAL"/>
    <property type="match status" value="1"/>
</dbReference>
<reference evidence="1 2" key="1">
    <citation type="submission" date="2020-04" db="EMBL/GenBank/DDBJ databases">
        <authorList>
            <person name="Yoon J."/>
        </authorList>
    </citation>
    <scope>NUCLEOTIDE SEQUENCE [LARGE SCALE GENOMIC DNA]</scope>
    <source>
        <strain evidence="1 2">KMU-166</strain>
    </source>
</reference>
<dbReference type="PANTHER" id="PTHR28152:SF1">
    <property type="entry name" value="HYDROXYACYL-THIOESTER DEHYDRATASE TYPE 2, MITOCHONDRIAL"/>
    <property type="match status" value="1"/>
</dbReference>
<dbReference type="Proteomes" id="UP000765845">
    <property type="component" value="Unassembled WGS sequence"/>
</dbReference>
<dbReference type="InterPro" id="IPR052741">
    <property type="entry name" value="Mitochondrial_HTD2"/>
</dbReference>
<organism evidence="1 2">
    <name type="scientific">Spongiibacter thalassae</name>
    <dbReference type="NCBI Taxonomy" id="2721624"/>
    <lineage>
        <taxon>Bacteria</taxon>
        <taxon>Pseudomonadati</taxon>
        <taxon>Pseudomonadota</taxon>
        <taxon>Gammaproteobacteria</taxon>
        <taxon>Cellvibrionales</taxon>
        <taxon>Spongiibacteraceae</taxon>
        <taxon>Spongiibacter</taxon>
    </lineage>
</organism>
<protein>
    <submittedName>
        <fullName evidence="1">Acyl-CoA dehydrogenase</fullName>
    </submittedName>
</protein>
<accession>A0ABX1GA48</accession>
<keyword evidence="2" id="KW-1185">Reference proteome</keyword>
<dbReference type="EMBL" id="JAAWWK010000001">
    <property type="protein sequence ID" value="NKI16034.1"/>
    <property type="molecule type" value="Genomic_DNA"/>
</dbReference>
<dbReference type="RefSeq" id="WP_168448579.1">
    <property type="nucleotide sequence ID" value="NZ_JAAWWK010000001.1"/>
</dbReference>
<proteinExistence type="predicted"/>
<sequence length="304" mass="33273">MTSNTETPIDIEYLKGWEGKTIQLEDGLSPFPAQALAGVFNRDERPHPGGALPPCWQWLYFLDTPSGAGTGADGHPATGGFLPPSPLPRRMWAAGKFSILRPLELGQTAQKTSRIASVDLKAGKSGVLLFVNVEHDIAQAGQLCVRETQNIVYREMPQSAAPLPPGESAPEDKTDIGAQWRETITPDPVMLFRYSALTYNSHRIHYDRDYAVNTEFYPALVVHGPLLASLLAESASRQFPGERIDTFSFRAQRPTFDDQPFQVCGRRDGDKLTLWTVDHEGFVGMKASATLTSAASSNSEGEPS</sequence>
<dbReference type="SUPFAM" id="SSF54637">
    <property type="entry name" value="Thioesterase/thiol ester dehydrase-isomerase"/>
    <property type="match status" value="1"/>
</dbReference>
<evidence type="ECO:0000313" key="2">
    <source>
        <dbReference type="Proteomes" id="UP000765845"/>
    </source>
</evidence>